<dbReference type="OrthoDB" id="3886018at2759"/>
<evidence type="ECO:0000256" key="2">
    <source>
        <dbReference type="SAM" id="MobiDB-lite"/>
    </source>
</evidence>
<accession>A0A8H4KXV0</accession>
<feature type="compositionally biased region" description="Polar residues" evidence="2">
    <location>
        <begin position="177"/>
        <end position="186"/>
    </location>
</feature>
<feature type="region of interest" description="Disordered" evidence="2">
    <location>
        <begin position="378"/>
        <end position="442"/>
    </location>
</feature>
<evidence type="ECO:0000313" key="5">
    <source>
        <dbReference type="Proteomes" id="UP000605986"/>
    </source>
</evidence>
<keyword evidence="3" id="KW-0732">Signal</keyword>
<feature type="region of interest" description="Disordered" evidence="2">
    <location>
        <begin position="109"/>
        <end position="252"/>
    </location>
</feature>
<organism evidence="4 5">
    <name type="scientific">Fusarium austroafricanum</name>
    <dbReference type="NCBI Taxonomy" id="2364996"/>
    <lineage>
        <taxon>Eukaryota</taxon>
        <taxon>Fungi</taxon>
        <taxon>Dikarya</taxon>
        <taxon>Ascomycota</taxon>
        <taxon>Pezizomycotina</taxon>
        <taxon>Sordariomycetes</taxon>
        <taxon>Hypocreomycetidae</taxon>
        <taxon>Hypocreales</taxon>
        <taxon>Nectriaceae</taxon>
        <taxon>Fusarium</taxon>
        <taxon>Fusarium concolor species complex</taxon>
    </lineage>
</organism>
<evidence type="ECO:0000313" key="4">
    <source>
        <dbReference type="EMBL" id="KAF4458075.1"/>
    </source>
</evidence>
<proteinExistence type="predicted"/>
<evidence type="ECO:0000256" key="3">
    <source>
        <dbReference type="SAM" id="SignalP"/>
    </source>
</evidence>
<dbReference type="EMBL" id="JAADJG010000004">
    <property type="protein sequence ID" value="KAF4458075.1"/>
    <property type="molecule type" value="Genomic_DNA"/>
</dbReference>
<sequence>MRAAFLALAALPLYAIAQDIPVDASTTTTSETLAPVIETSSGVSTDADTAIVLPESTSEAILIEPGKTTDTELQIQDTTTQQPLLQETTTGLAPAVDTTLSFDVIQSETTAQGDVPQDTTTVAPVSTSEGNVIIPNTTTEKVPAEKTTQEPVKEKTTEEPVGQGTTTDVPPAETTEQKPAQDTTTGLPAAETTEKQPDLDTTTGAPPAATTTDKAPVQDTTTAAGKPDETATQSGPGDPKPQPTSDEVKDPVITTGPVVPSFTIPLPEVSSSVSSVSSQVDALMPVIDQWKNNQEGLRDETNKEIEDTRNDIVGLIKQLGGDPSVGCGGKKIKARGLLDFITNTISTLACMAEGLGKVAGGVMAGNVPAATGAAAGVQAKNGELDNQKDDKKDDDEKSDEKSEEKSTKQESTKQESSSAKTTEATSTSTEAASTSSEEPTTTTEYFQPCASDTCQGACPMNGGSGKDGKMATMSSGPTDCKDIPTITTDVLPTKPTLIDAPPKKRDLAARAFLDDTTPNPTYVMALSSAMKEPNWVSQVGVATGVWYPFPLSGHYAAGVNGIYGCTAVVIVSTQGVYLSHIWENPVFINNDWSPTSDDSFRKNSFEALRDGTADGGVTAYSLVNLIQLGVLDQSNLPTIFVITPYTTVHDDPIITTPLRYQERAQWLLDSLKDLIPGSQGHLVGYQRTNPSLSTGSNSFYGRAILEVDMAQGVLQGANQQPGESGLSVARWRLWVAQDRVWQQDFVDPLSLFATSRKREDNPNLQCLIVGGSGKTSAGLTTETADITTKETSTEMATEKTTSREATIKRTATTSSAPPTTLKTSFITTAPATDSSTTEDGDTFTGPWPCVNYGGPRVASGYCTCSTTSAGETLFTSAPHISGGCSKYHDYPGSTTPKTSNSAAPAPDPTPFTLTRDNGEILAYTDQAEHLGKYPGGTYTYTLGKGEPSTVRPGNPKQTDAKTDGHAFCGGIDDACDLAARRFKDDVLYTQFSKVFEYVEDGPLLFIPFVDSGCSVEYNCKDWSKGSLLGSQIKEAWRYLRKNTYITKCGTAYLDNGCYIKSDYCSNCRDEGKGILHISG</sequence>
<comment type="caution">
    <text evidence="4">The sequence shown here is derived from an EMBL/GenBank/DDBJ whole genome shotgun (WGS) entry which is preliminary data.</text>
</comment>
<gene>
    <name evidence="4" type="ORF">F53441_83</name>
</gene>
<feature type="compositionally biased region" description="Low complexity" evidence="2">
    <location>
        <begin position="199"/>
        <end position="215"/>
    </location>
</feature>
<keyword evidence="1" id="KW-0175">Coiled coil</keyword>
<feature type="coiled-coil region" evidence="1">
    <location>
        <begin position="291"/>
        <end position="318"/>
    </location>
</feature>
<reference evidence="4" key="1">
    <citation type="submission" date="2020-01" db="EMBL/GenBank/DDBJ databases">
        <title>Identification and distribution of gene clusters putatively required for synthesis of sphingolipid metabolism inhibitors in phylogenetically diverse species of the filamentous fungus Fusarium.</title>
        <authorList>
            <person name="Kim H.-S."/>
            <person name="Busman M."/>
            <person name="Brown D.W."/>
            <person name="Divon H."/>
            <person name="Uhlig S."/>
            <person name="Proctor R.H."/>
        </authorList>
    </citation>
    <scope>NUCLEOTIDE SEQUENCE</scope>
    <source>
        <strain evidence="4">NRRL 53441</strain>
    </source>
</reference>
<dbReference type="Pfam" id="PF15474">
    <property type="entry name" value="MU117"/>
    <property type="match status" value="1"/>
</dbReference>
<feature type="compositionally biased region" description="Polar residues" evidence="2">
    <location>
        <begin position="109"/>
        <end position="140"/>
    </location>
</feature>
<feature type="compositionally biased region" description="Basic and acidic residues" evidence="2">
    <location>
        <begin position="382"/>
        <end position="413"/>
    </location>
</feature>
<dbReference type="AlphaFoldDB" id="A0A8H4KXV0"/>
<feature type="region of interest" description="Disordered" evidence="2">
    <location>
        <begin position="465"/>
        <end position="485"/>
    </location>
</feature>
<feature type="signal peptide" evidence="3">
    <location>
        <begin position="1"/>
        <end position="17"/>
    </location>
</feature>
<evidence type="ECO:0000256" key="1">
    <source>
        <dbReference type="SAM" id="Coils"/>
    </source>
</evidence>
<feature type="compositionally biased region" description="Low complexity" evidence="2">
    <location>
        <begin position="414"/>
        <end position="442"/>
    </location>
</feature>
<feature type="compositionally biased region" description="Basic and acidic residues" evidence="2">
    <location>
        <begin position="142"/>
        <end position="158"/>
    </location>
</feature>
<feature type="chain" id="PRO_5034949031" evidence="3">
    <location>
        <begin position="18"/>
        <end position="1079"/>
    </location>
</feature>
<keyword evidence="5" id="KW-1185">Reference proteome</keyword>
<dbReference type="InterPro" id="IPR029167">
    <property type="entry name" value="Mug117"/>
</dbReference>
<dbReference type="Proteomes" id="UP000605986">
    <property type="component" value="Unassembled WGS sequence"/>
</dbReference>
<name>A0A8H4KXV0_9HYPO</name>
<protein>
    <submittedName>
        <fullName evidence="4">Uncharacterized protein</fullName>
    </submittedName>
</protein>